<feature type="non-terminal residue" evidence="1">
    <location>
        <position position="104"/>
    </location>
</feature>
<protein>
    <submittedName>
        <fullName evidence="1">Uncharacterized protein</fullName>
    </submittedName>
</protein>
<name>A0A8K0FWX7_IGNLU</name>
<dbReference type="AlphaFoldDB" id="A0A8K0FWX7"/>
<comment type="caution">
    <text evidence="1">The sequence shown here is derived from an EMBL/GenBank/DDBJ whole genome shotgun (WGS) entry which is preliminary data.</text>
</comment>
<proteinExistence type="predicted"/>
<evidence type="ECO:0000313" key="2">
    <source>
        <dbReference type="Proteomes" id="UP000801492"/>
    </source>
</evidence>
<dbReference type="EMBL" id="VTPC01091295">
    <property type="protein sequence ID" value="KAF2878757.1"/>
    <property type="molecule type" value="Genomic_DNA"/>
</dbReference>
<accession>A0A8K0FWX7</accession>
<organism evidence="1 2">
    <name type="scientific">Ignelater luminosus</name>
    <name type="common">Cucubano</name>
    <name type="synonym">Pyrophorus luminosus</name>
    <dbReference type="NCBI Taxonomy" id="2038154"/>
    <lineage>
        <taxon>Eukaryota</taxon>
        <taxon>Metazoa</taxon>
        <taxon>Ecdysozoa</taxon>
        <taxon>Arthropoda</taxon>
        <taxon>Hexapoda</taxon>
        <taxon>Insecta</taxon>
        <taxon>Pterygota</taxon>
        <taxon>Neoptera</taxon>
        <taxon>Endopterygota</taxon>
        <taxon>Coleoptera</taxon>
        <taxon>Polyphaga</taxon>
        <taxon>Elateriformia</taxon>
        <taxon>Elateroidea</taxon>
        <taxon>Elateridae</taxon>
        <taxon>Agrypninae</taxon>
        <taxon>Pyrophorini</taxon>
        <taxon>Ignelater</taxon>
    </lineage>
</organism>
<dbReference type="Proteomes" id="UP000801492">
    <property type="component" value="Unassembled WGS sequence"/>
</dbReference>
<sequence>KHPEENPPPPLNAIDVKASTIPREAVTFPPMRKVRRRPRTIQIDNAVNTRHPGMLKKLLDIAIDALSNKDITGAFLNLLSEILTLFEGKETNKTPNISLRSFLK</sequence>
<gene>
    <name evidence="1" type="ORF">ILUMI_27417</name>
</gene>
<reference evidence="1" key="1">
    <citation type="submission" date="2019-08" db="EMBL/GenBank/DDBJ databases">
        <title>The genome of the North American firefly Photinus pyralis.</title>
        <authorList>
            <consortium name="Photinus pyralis genome working group"/>
            <person name="Fallon T.R."/>
            <person name="Sander Lower S.E."/>
            <person name="Weng J.-K."/>
        </authorList>
    </citation>
    <scope>NUCLEOTIDE SEQUENCE</scope>
    <source>
        <strain evidence="1">TRF0915ILg1</strain>
        <tissue evidence="1">Whole body</tissue>
    </source>
</reference>
<keyword evidence="2" id="KW-1185">Reference proteome</keyword>
<evidence type="ECO:0000313" key="1">
    <source>
        <dbReference type="EMBL" id="KAF2878757.1"/>
    </source>
</evidence>